<dbReference type="PANTHER" id="PTHR13068">
    <property type="entry name" value="CGI-12 PROTEIN-RELATED"/>
    <property type="match status" value="1"/>
</dbReference>
<dbReference type="RefSeq" id="XP_015265349.1">
    <property type="nucleotide sequence ID" value="XM_015409863.1"/>
</dbReference>
<accession>A0ABM1JV62</accession>
<dbReference type="GeneID" id="107109272"/>
<dbReference type="Proteomes" id="UP000694871">
    <property type="component" value="Unplaced"/>
</dbReference>
<evidence type="ECO:0000256" key="1">
    <source>
        <dbReference type="ARBA" id="ARBA00007692"/>
    </source>
</evidence>
<evidence type="ECO:0000256" key="2">
    <source>
        <dbReference type="ARBA" id="ARBA00022946"/>
    </source>
</evidence>
<proteinExistence type="inferred from homology"/>
<keyword evidence="3" id="KW-1185">Reference proteome</keyword>
<organism evidence="3 4">
    <name type="scientific">Gekko japonicus</name>
    <name type="common">Schlegel's Japanese gecko</name>
    <dbReference type="NCBI Taxonomy" id="146911"/>
    <lineage>
        <taxon>Eukaryota</taxon>
        <taxon>Metazoa</taxon>
        <taxon>Chordata</taxon>
        <taxon>Craniata</taxon>
        <taxon>Vertebrata</taxon>
        <taxon>Euteleostomi</taxon>
        <taxon>Lepidosauria</taxon>
        <taxon>Squamata</taxon>
        <taxon>Bifurcata</taxon>
        <taxon>Gekkota</taxon>
        <taxon>Gekkonidae</taxon>
        <taxon>Gekkoninae</taxon>
        <taxon>Gekko</taxon>
    </lineage>
</organism>
<dbReference type="Gene3D" id="1.25.70.10">
    <property type="entry name" value="Transcription termination factor 3, mitochondrial"/>
    <property type="match status" value="1"/>
</dbReference>
<gene>
    <name evidence="4" type="primary">MTERF3</name>
</gene>
<dbReference type="Pfam" id="PF02536">
    <property type="entry name" value="mTERF"/>
    <property type="match status" value="1"/>
</dbReference>
<dbReference type="InterPro" id="IPR003690">
    <property type="entry name" value="MTERF"/>
</dbReference>
<evidence type="ECO:0000313" key="3">
    <source>
        <dbReference type="Proteomes" id="UP000694871"/>
    </source>
</evidence>
<dbReference type="InterPro" id="IPR038538">
    <property type="entry name" value="MTERF_sf"/>
</dbReference>
<evidence type="ECO:0000313" key="4">
    <source>
        <dbReference type="RefSeq" id="XP_015265349.1"/>
    </source>
</evidence>
<reference evidence="4" key="1">
    <citation type="submission" date="2025-08" db="UniProtKB">
        <authorList>
            <consortium name="RefSeq"/>
        </authorList>
    </citation>
    <scope>IDENTIFICATION</scope>
</reference>
<dbReference type="SMART" id="SM00733">
    <property type="entry name" value="Mterf"/>
    <property type="match status" value="5"/>
</dbReference>
<protein>
    <submittedName>
        <fullName evidence="4">Transcription termination factor 3, mitochondrial</fullName>
    </submittedName>
</protein>
<dbReference type="PANTHER" id="PTHR13068:SF194">
    <property type="entry name" value="TRANSCRIPTION TERMINATION FACTOR 3, MITOCHONDRIAL"/>
    <property type="match status" value="1"/>
</dbReference>
<keyword evidence="2" id="KW-0809">Transit peptide</keyword>
<comment type="similarity">
    <text evidence="1">Belongs to the mTERF family.</text>
</comment>
<name>A0ABM1JV62_GEKJA</name>
<sequence>MSEYRCKMALLTQQISRCYCLLKKGNIVDSRKVGRQLIKTWTLPLKQPGLPLLWHYRHFHQPVLKNSRTPLFDSLIRFCSSSTALNQSHENNSLSLIYKQTEPRSSSDSEALDDDLSGWEESLPSSALEEISEDEAVQIVAEPPVPLESFTLQDYVDHSETLQKLVLLGVDLSKVEKRPVAAQLLLKLDFEKDITKILLFLKDVGVEDNQLGAFLTKNPYILREELEDLETRVSYLRSKKFSKEAIARLVSQAPYLLLFSVERLDNRLGFFQKELGLHVRKTRNLVARLPRLLTGSLEPIKENLKVYKLELGFTQNEIQQIVYRIPKTLGISKRKLTQIFDYLHNVMDIPHSNIVHFPQVFNSKLLRIKERHLFLKFLGRAQYDPKQPSYIALDKLVALPDDMFCTEVAKTSTEDFQKFLKTL</sequence>